<evidence type="ECO:0000313" key="2">
    <source>
        <dbReference type="EMBL" id="MBD3665706.1"/>
    </source>
</evidence>
<dbReference type="CDD" id="cd04186">
    <property type="entry name" value="GT_2_like_c"/>
    <property type="match status" value="1"/>
</dbReference>
<accession>A0A927D7A6</accession>
<dbReference type="Gene3D" id="3.90.550.10">
    <property type="entry name" value="Spore Coat Polysaccharide Biosynthesis Protein SpsA, Chain A"/>
    <property type="match status" value="1"/>
</dbReference>
<keyword evidence="3" id="KW-1185">Reference proteome</keyword>
<reference evidence="2" key="1">
    <citation type="submission" date="2020-08" db="EMBL/GenBank/DDBJ databases">
        <title>Sulfitobacter aestuariivivens sp. nov., isolated from a tidal flat.</title>
        <authorList>
            <person name="Park S."/>
            <person name="Yoon J.-H."/>
        </authorList>
    </citation>
    <scope>NUCLEOTIDE SEQUENCE</scope>
    <source>
        <strain evidence="2">TSTF-M16</strain>
    </source>
</reference>
<comment type="caution">
    <text evidence="2">The sequence shown here is derived from an EMBL/GenBank/DDBJ whole genome shotgun (WGS) entry which is preliminary data.</text>
</comment>
<dbReference type="Pfam" id="PF00535">
    <property type="entry name" value="Glycos_transf_2"/>
    <property type="match status" value="1"/>
</dbReference>
<sequence>MVTVCYNSTAVLPQMLDSVPPSVPVVLVDNGSADVDDLKKLAQRAGAALVSLPENLGFGTGCNRGAAVARTPFILFLNPDTVLSQGCIDALETAADTYPDASAFNPRLLDRKGKVILRRRTRLNPEFVLQGPVPDTPAEIPTLLGAAIFLRRDIYDRIDGFDENIFLYHEDDDLSLRLRGLGPLMTIPQAVVTHSEGRSTARTGAVAAFKAYHLARSKVYAYTKHGRPRPFLRTLLEGVSGLFSPLMLIPRKRAKAVGFLKGAWSARNDKGRGRGTLDN</sequence>
<dbReference type="AlphaFoldDB" id="A0A927D7A6"/>
<dbReference type="EMBL" id="JACTAG010000002">
    <property type="protein sequence ID" value="MBD3665706.1"/>
    <property type="molecule type" value="Genomic_DNA"/>
</dbReference>
<dbReference type="Proteomes" id="UP000635142">
    <property type="component" value="Unassembled WGS sequence"/>
</dbReference>
<evidence type="ECO:0000313" key="3">
    <source>
        <dbReference type="Proteomes" id="UP000635142"/>
    </source>
</evidence>
<dbReference type="InterPro" id="IPR001173">
    <property type="entry name" value="Glyco_trans_2-like"/>
</dbReference>
<organism evidence="2 3">
    <name type="scientific">Sulfitobacter aestuariivivens</name>
    <dbReference type="NCBI Taxonomy" id="2766981"/>
    <lineage>
        <taxon>Bacteria</taxon>
        <taxon>Pseudomonadati</taxon>
        <taxon>Pseudomonadota</taxon>
        <taxon>Alphaproteobacteria</taxon>
        <taxon>Rhodobacterales</taxon>
        <taxon>Roseobacteraceae</taxon>
        <taxon>Sulfitobacter</taxon>
    </lineage>
</organism>
<dbReference type="PANTHER" id="PTHR43179">
    <property type="entry name" value="RHAMNOSYLTRANSFERASE WBBL"/>
    <property type="match status" value="1"/>
</dbReference>
<dbReference type="InterPro" id="IPR029044">
    <property type="entry name" value="Nucleotide-diphossugar_trans"/>
</dbReference>
<dbReference type="SUPFAM" id="SSF53448">
    <property type="entry name" value="Nucleotide-diphospho-sugar transferases"/>
    <property type="match status" value="1"/>
</dbReference>
<evidence type="ECO:0000259" key="1">
    <source>
        <dbReference type="Pfam" id="PF00535"/>
    </source>
</evidence>
<gene>
    <name evidence="2" type="ORF">H9Q16_17355</name>
</gene>
<protein>
    <submittedName>
        <fullName evidence="2">Glycosyltransferase family 2 protein</fullName>
    </submittedName>
</protein>
<proteinExistence type="predicted"/>
<feature type="domain" description="Glycosyltransferase 2-like" evidence="1">
    <location>
        <begin position="2"/>
        <end position="156"/>
    </location>
</feature>
<name>A0A927D7A6_9RHOB</name>
<dbReference type="PANTHER" id="PTHR43179:SF7">
    <property type="entry name" value="RHAMNOSYLTRANSFERASE WBBL"/>
    <property type="match status" value="1"/>
</dbReference>